<dbReference type="GO" id="GO:0070086">
    <property type="term" value="P:ubiquitin-dependent endocytosis"/>
    <property type="evidence" value="ECO:0007669"/>
    <property type="project" value="TreeGrafter"/>
</dbReference>
<dbReference type="RefSeq" id="XP_033461277.1">
    <property type="nucleotide sequence ID" value="XM_033600395.1"/>
</dbReference>
<keyword evidence="3" id="KW-1185">Reference proteome</keyword>
<gene>
    <name evidence="4" type="ORF">K489DRAFT_300052</name>
</gene>
<feature type="compositionally biased region" description="Basic and acidic residues" evidence="1">
    <location>
        <begin position="211"/>
        <end position="221"/>
    </location>
</feature>
<dbReference type="GO" id="GO:0005886">
    <property type="term" value="C:plasma membrane"/>
    <property type="evidence" value="ECO:0007669"/>
    <property type="project" value="TreeGrafter"/>
</dbReference>
<evidence type="ECO:0000259" key="2">
    <source>
        <dbReference type="Pfam" id="PF00339"/>
    </source>
</evidence>
<dbReference type="OrthoDB" id="7785529at2759"/>
<name>A0A6J3M855_9PEZI</name>
<feature type="region of interest" description="Disordered" evidence="1">
    <location>
        <begin position="513"/>
        <end position="622"/>
    </location>
</feature>
<dbReference type="GO" id="GO:0030674">
    <property type="term" value="F:protein-macromolecule adaptor activity"/>
    <property type="evidence" value="ECO:0007669"/>
    <property type="project" value="TreeGrafter"/>
</dbReference>
<feature type="compositionally biased region" description="Polar residues" evidence="1">
    <location>
        <begin position="222"/>
        <end position="242"/>
    </location>
</feature>
<feature type="region of interest" description="Disordered" evidence="1">
    <location>
        <begin position="197"/>
        <end position="292"/>
    </location>
</feature>
<evidence type="ECO:0000313" key="4">
    <source>
        <dbReference type="RefSeq" id="XP_033461277.1"/>
    </source>
</evidence>
<accession>A0A6J3M855</accession>
<dbReference type="Pfam" id="PF00339">
    <property type="entry name" value="Arrestin_N"/>
    <property type="match status" value="1"/>
</dbReference>
<sequence length="622" mass="67831">STPSSGRRLISRFTSPFSSKSRSFAEYSIHVDNPQRQYSPGEVVSGVFELRVVKPTRITHIVISLHGYVQVFKNANAPPSPNHRVSNVQIGTGKGSKSGEYFGNGFATLFEDECVLCGDGRLGEGIYKFAFNLEFPDRDLPSSIEFERGQIRYLITATITRPVAINPILQTEQKVLFLDRIDIATIYPPKARTITLEPLSRKARSKQQPRKAVEGSDRNGRSLDSQDPSSNHGQSETSSSRSLRPDADTPRSPSLSEFSFDSASYGPGTNESNGMTARQSDASRTNGSTNSFLGKTITATVEPLVGGCLRHDSVPVRVFVNHTKFVQSLYGVIITLYRQARVDMHPAIPLGPTEKGKEGKFEDYYPKSITGLGGLSLSGAGSSHVFRKDLSQVMLPLVVNPGSLTAEVNGKVHIPDDVFPTISNVPGAMIGFRYYVEVLVDIQGRLATQDRNLANWGGLASTSNHGTNSTIVDGERSTSGFGGSAIVDTARLRRDKGVISSTFEIIVGTIDSERHKGKRKMEKSAVLSQSSPQRAQPSPPQPYSSQTAPPPEMLDVPQAGEVWYGNEGEYGQQEPGYGYDDPHEPPVPMPRTDDETGLSEKERMRRAEARLLPSQAPGMEVP</sequence>
<dbReference type="Proteomes" id="UP000504637">
    <property type="component" value="Unplaced"/>
</dbReference>
<feature type="compositionally biased region" description="Polar residues" evidence="1">
    <location>
        <begin position="251"/>
        <end position="292"/>
    </location>
</feature>
<evidence type="ECO:0000256" key="1">
    <source>
        <dbReference type="SAM" id="MobiDB-lite"/>
    </source>
</evidence>
<dbReference type="GO" id="GO:0005829">
    <property type="term" value="C:cytosol"/>
    <property type="evidence" value="ECO:0007669"/>
    <property type="project" value="TreeGrafter"/>
</dbReference>
<proteinExistence type="predicted"/>
<dbReference type="Gene3D" id="2.60.40.640">
    <property type="match status" value="1"/>
</dbReference>
<feature type="domain" description="Arrestin-like N-terminal" evidence="2">
    <location>
        <begin position="28"/>
        <end position="173"/>
    </location>
</feature>
<dbReference type="PANTHER" id="PTHR11188:SF161">
    <property type="entry name" value="PH-RESPONSE REGULATOR PROTEIN PALF_RIM8"/>
    <property type="match status" value="1"/>
</dbReference>
<dbReference type="SUPFAM" id="SSF81296">
    <property type="entry name" value="E set domains"/>
    <property type="match status" value="1"/>
</dbReference>
<dbReference type="InterPro" id="IPR050357">
    <property type="entry name" value="Arrestin_domain-protein"/>
</dbReference>
<feature type="non-terminal residue" evidence="4">
    <location>
        <position position="1"/>
    </location>
</feature>
<dbReference type="PANTHER" id="PTHR11188">
    <property type="entry name" value="ARRESTIN DOMAIN CONTAINING PROTEIN"/>
    <property type="match status" value="1"/>
</dbReference>
<dbReference type="AlphaFoldDB" id="A0A6J3M855"/>
<feature type="compositionally biased region" description="Pro residues" evidence="1">
    <location>
        <begin position="537"/>
        <end position="552"/>
    </location>
</feature>
<reference evidence="4" key="2">
    <citation type="submission" date="2020-04" db="EMBL/GenBank/DDBJ databases">
        <authorList>
            <consortium name="NCBI Genome Project"/>
        </authorList>
    </citation>
    <scope>NUCLEOTIDE SEQUENCE</scope>
    <source>
        <strain evidence="4">CBS 342.82</strain>
    </source>
</reference>
<dbReference type="GO" id="GO:0031625">
    <property type="term" value="F:ubiquitin protein ligase binding"/>
    <property type="evidence" value="ECO:0007669"/>
    <property type="project" value="TreeGrafter"/>
</dbReference>
<feature type="compositionally biased region" description="Basic and acidic residues" evidence="1">
    <location>
        <begin position="591"/>
        <end position="609"/>
    </location>
</feature>
<protein>
    <recommendedName>
        <fullName evidence="2">Arrestin-like N-terminal domain-containing protein</fullName>
    </recommendedName>
</protein>
<dbReference type="InterPro" id="IPR014756">
    <property type="entry name" value="Ig_E-set"/>
</dbReference>
<dbReference type="InterPro" id="IPR011021">
    <property type="entry name" value="Arrestin-like_N"/>
</dbReference>
<feature type="non-terminal residue" evidence="4">
    <location>
        <position position="622"/>
    </location>
</feature>
<feature type="compositionally biased region" description="Low complexity" evidence="1">
    <location>
        <begin position="564"/>
        <end position="579"/>
    </location>
</feature>
<reference evidence="4" key="1">
    <citation type="submission" date="2020-01" db="EMBL/GenBank/DDBJ databases">
        <authorList>
            <consortium name="DOE Joint Genome Institute"/>
            <person name="Haridas S."/>
            <person name="Albert R."/>
            <person name="Binder M."/>
            <person name="Bloem J."/>
            <person name="Labutti K."/>
            <person name="Salamov A."/>
            <person name="Andreopoulos B."/>
            <person name="Baker S.E."/>
            <person name="Barry K."/>
            <person name="Bills G."/>
            <person name="Bluhm B.H."/>
            <person name="Cannon C."/>
            <person name="Castanera R."/>
            <person name="Culley D.E."/>
            <person name="Daum C."/>
            <person name="Ezra D."/>
            <person name="Gonzalez J.B."/>
            <person name="Henrissat B."/>
            <person name="Kuo A."/>
            <person name="Liang C."/>
            <person name="Lipzen A."/>
            <person name="Lutzoni F."/>
            <person name="Magnuson J."/>
            <person name="Mondo S."/>
            <person name="Nolan M."/>
            <person name="Ohm R."/>
            <person name="Pangilinan J."/>
            <person name="Park H.-J."/>
            <person name="Ramirez L."/>
            <person name="Alfaro M."/>
            <person name="Sun H."/>
            <person name="Tritt A."/>
            <person name="Yoshinaga Y."/>
            <person name="Zwiers L.-H."/>
            <person name="Turgeon B.G."/>
            <person name="Goodwin S.B."/>
            <person name="Spatafora J.W."/>
            <person name="Crous P.W."/>
            <person name="Grigoriev I.V."/>
        </authorList>
    </citation>
    <scope>NUCLEOTIDE SEQUENCE</scope>
    <source>
        <strain evidence="4">CBS 342.82</strain>
    </source>
</reference>
<organism evidence="4">
    <name type="scientific">Dissoconium aciculare CBS 342.82</name>
    <dbReference type="NCBI Taxonomy" id="1314786"/>
    <lineage>
        <taxon>Eukaryota</taxon>
        <taxon>Fungi</taxon>
        <taxon>Dikarya</taxon>
        <taxon>Ascomycota</taxon>
        <taxon>Pezizomycotina</taxon>
        <taxon>Dothideomycetes</taxon>
        <taxon>Dothideomycetidae</taxon>
        <taxon>Mycosphaerellales</taxon>
        <taxon>Dissoconiaceae</taxon>
        <taxon>Dissoconium</taxon>
    </lineage>
</organism>
<dbReference type="GeneID" id="54358195"/>
<dbReference type="InterPro" id="IPR014752">
    <property type="entry name" value="Arrestin-like_C"/>
</dbReference>
<evidence type="ECO:0000313" key="3">
    <source>
        <dbReference type="Proteomes" id="UP000504637"/>
    </source>
</evidence>
<reference evidence="4" key="3">
    <citation type="submission" date="2025-08" db="UniProtKB">
        <authorList>
            <consortium name="RefSeq"/>
        </authorList>
    </citation>
    <scope>IDENTIFICATION</scope>
    <source>
        <strain evidence="4">CBS 342.82</strain>
    </source>
</reference>